<dbReference type="Proteomes" id="UP000199215">
    <property type="component" value="Unassembled WGS sequence"/>
</dbReference>
<dbReference type="EMBL" id="FNWU01000001">
    <property type="protein sequence ID" value="SEH37635.1"/>
    <property type="molecule type" value="Genomic_DNA"/>
</dbReference>
<evidence type="ECO:0000313" key="2">
    <source>
        <dbReference type="EMBL" id="SEH37635.1"/>
    </source>
</evidence>
<dbReference type="AlphaFoldDB" id="A0A1H6HU27"/>
<protein>
    <submittedName>
        <fullName evidence="2">Uncharacterized protein</fullName>
    </submittedName>
</protein>
<organism evidence="2 3">
    <name type="scientific">Halopenitus malekzadehii</name>
    <dbReference type="NCBI Taxonomy" id="1267564"/>
    <lineage>
        <taxon>Archaea</taxon>
        <taxon>Methanobacteriati</taxon>
        <taxon>Methanobacteriota</taxon>
        <taxon>Stenosarchaea group</taxon>
        <taxon>Halobacteria</taxon>
        <taxon>Halobacteriales</taxon>
        <taxon>Haloferacaceae</taxon>
        <taxon>Halopenitus</taxon>
    </lineage>
</organism>
<accession>A0A1H6HU27</accession>
<dbReference type="Pfam" id="PF23955">
    <property type="entry name" value="DUF7284"/>
    <property type="match status" value="1"/>
</dbReference>
<evidence type="ECO:0000313" key="3">
    <source>
        <dbReference type="Proteomes" id="UP000199215"/>
    </source>
</evidence>
<dbReference type="RefSeq" id="WP_092813144.1">
    <property type="nucleotide sequence ID" value="NZ_FNWU01000001.1"/>
</dbReference>
<sequence>MTSTVLDVGLFLLCVSASVGTVTGVVPIGTDPDPHVDDLADRIATETATISYDTDAGHERRHHATLAEHLALAAIVPESESEDEIERRSERTYRDEVSAAVERRLDPRTAVTVRVPSAAEDSGSEDGGIDRRTAMAVGGEPPSTARVWTAVVDVPIGEGNATTRLVVRRWGRASV</sequence>
<reference evidence="2 3" key="1">
    <citation type="submission" date="2016-10" db="EMBL/GenBank/DDBJ databases">
        <authorList>
            <person name="de Groot N.N."/>
        </authorList>
    </citation>
    <scope>NUCLEOTIDE SEQUENCE [LARGE SCALE GENOMIC DNA]</scope>
    <source>
        <strain evidence="2 3">IBRC-M10418</strain>
    </source>
</reference>
<feature type="region of interest" description="Disordered" evidence="1">
    <location>
        <begin position="115"/>
        <end position="141"/>
    </location>
</feature>
<proteinExistence type="predicted"/>
<dbReference type="STRING" id="1267564.SAMN05192561_101231"/>
<dbReference type="InterPro" id="IPR055708">
    <property type="entry name" value="DUF7284"/>
</dbReference>
<gene>
    <name evidence="2" type="ORF">SAMN05192561_101231</name>
</gene>
<name>A0A1H6HU27_9EURY</name>
<evidence type="ECO:0000256" key="1">
    <source>
        <dbReference type="SAM" id="MobiDB-lite"/>
    </source>
</evidence>
<dbReference type="OrthoDB" id="330250at2157"/>
<keyword evidence="3" id="KW-1185">Reference proteome</keyword>